<evidence type="ECO:0000313" key="2">
    <source>
        <dbReference type="Proteomes" id="UP000184512"/>
    </source>
</evidence>
<evidence type="ECO:0000313" key="1">
    <source>
        <dbReference type="EMBL" id="SHJ26612.1"/>
    </source>
</evidence>
<dbReference type="Proteomes" id="UP000184512">
    <property type="component" value="Unassembled WGS sequence"/>
</dbReference>
<dbReference type="STRING" id="1123357.SAMN02745244_02092"/>
<organism evidence="1 2">
    <name type="scientific">Tessaracoccus bendigoensis DSM 12906</name>
    <dbReference type="NCBI Taxonomy" id="1123357"/>
    <lineage>
        <taxon>Bacteria</taxon>
        <taxon>Bacillati</taxon>
        <taxon>Actinomycetota</taxon>
        <taxon>Actinomycetes</taxon>
        <taxon>Propionibacteriales</taxon>
        <taxon>Propionibacteriaceae</taxon>
        <taxon>Tessaracoccus</taxon>
    </lineage>
</organism>
<dbReference type="EMBL" id="FQZG01000035">
    <property type="protein sequence ID" value="SHJ26612.1"/>
    <property type="molecule type" value="Genomic_DNA"/>
</dbReference>
<keyword evidence="2" id="KW-1185">Reference proteome</keyword>
<reference evidence="1 2" key="1">
    <citation type="submission" date="2016-11" db="EMBL/GenBank/DDBJ databases">
        <authorList>
            <person name="Jaros S."/>
            <person name="Januszkiewicz K."/>
            <person name="Wedrychowicz H."/>
        </authorList>
    </citation>
    <scope>NUCLEOTIDE SEQUENCE [LARGE SCALE GENOMIC DNA]</scope>
    <source>
        <strain evidence="1 2">DSM 12906</strain>
    </source>
</reference>
<accession>A0A1M6HWK1</accession>
<name>A0A1M6HWK1_9ACTN</name>
<protein>
    <submittedName>
        <fullName evidence="1">Uncharacterized protein</fullName>
    </submittedName>
</protein>
<sequence>MSMIGCKSPQAVERALDNFVERGIPIDTLSHNNAQRPFT</sequence>
<proteinExistence type="predicted"/>
<dbReference type="AlphaFoldDB" id="A0A1M6HWK1"/>
<gene>
    <name evidence="1" type="ORF">SAMN02745244_02092</name>
</gene>